<feature type="compositionally biased region" description="Polar residues" evidence="1">
    <location>
        <begin position="1366"/>
        <end position="1390"/>
    </location>
</feature>
<feature type="compositionally biased region" description="Basic and acidic residues" evidence="1">
    <location>
        <begin position="1423"/>
        <end position="1435"/>
    </location>
</feature>
<proteinExistence type="predicted"/>
<feature type="region of interest" description="Disordered" evidence="1">
    <location>
        <begin position="739"/>
        <end position="784"/>
    </location>
</feature>
<dbReference type="GeneID" id="37037796"/>
<reference evidence="3 4" key="1">
    <citation type="journal article" date="2018" name="Mol. Biol. Evol.">
        <title>Broad Genomic Sampling Reveals a Smut Pathogenic Ancestry of the Fungal Clade Ustilaginomycotina.</title>
        <authorList>
            <person name="Kijpornyongpan T."/>
            <person name="Mondo S.J."/>
            <person name="Barry K."/>
            <person name="Sandor L."/>
            <person name="Lee J."/>
            <person name="Lipzen A."/>
            <person name="Pangilinan J."/>
            <person name="LaButti K."/>
            <person name="Hainaut M."/>
            <person name="Henrissat B."/>
            <person name="Grigoriev I.V."/>
            <person name="Spatafora J.W."/>
            <person name="Aime M.C."/>
        </authorList>
    </citation>
    <scope>NUCLEOTIDE SEQUENCE [LARGE SCALE GENOMIC DNA]</scope>
    <source>
        <strain evidence="3 4">MCA 4658</strain>
    </source>
</reference>
<feature type="compositionally biased region" description="Low complexity" evidence="1">
    <location>
        <begin position="739"/>
        <end position="776"/>
    </location>
</feature>
<dbReference type="Proteomes" id="UP000245783">
    <property type="component" value="Unassembled WGS sequence"/>
</dbReference>
<feature type="compositionally biased region" description="Polar residues" evidence="1">
    <location>
        <begin position="333"/>
        <end position="350"/>
    </location>
</feature>
<feature type="region of interest" description="Disordered" evidence="1">
    <location>
        <begin position="1"/>
        <end position="101"/>
    </location>
</feature>
<evidence type="ECO:0000256" key="1">
    <source>
        <dbReference type="SAM" id="MobiDB-lite"/>
    </source>
</evidence>
<dbReference type="Gene3D" id="3.30.40.10">
    <property type="entry name" value="Zinc/RING finger domain, C3HC4 (zinc finger)"/>
    <property type="match status" value="1"/>
</dbReference>
<feature type="region of interest" description="Disordered" evidence="1">
    <location>
        <begin position="117"/>
        <end position="172"/>
    </location>
</feature>
<feature type="domain" description="RING-type" evidence="2">
    <location>
        <begin position="1590"/>
        <end position="1614"/>
    </location>
</feature>
<feature type="region of interest" description="Disordered" evidence="1">
    <location>
        <begin position="1202"/>
        <end position="1254"/>
    </location>
</feature>
<dbReference type="STRING" id="1522189.A0A316W752"/>
<feature type="region of interest" description="Disordered" evidence="1">
    <location>
        <begin position="679"/>
        <end position="707"/>
    </location>
</feature>
<feature type="compositionally biased region" description="Low complexity" evidence="1">
    <location>
        <begin position="1082"/>
        <end position="1092"/>
    </location>
</feature>
<feature type="region of interest" description="Disordered" evidence="1">
    <location>
        <begin position="185"/>
        <end position="205"/>
    </location>
</feature>
<evidence type="ECO:0000259" key="2">
    <source>
        <dbReference type="Pfam" id="PF17123"/>
    </source>
</evidence>
<accession>A0A316W752</accession>
<feature type="compositionally biased region" description="Polar residues" evidence="1">
    <location>
        <begin position="438"/>
        <end position="455"/>
    </location>
</feature>
<feature type="compositionally biased region" description="Polar residues" evidence="1">
    <location>
        <begin position="1165"/>
        <end position="1175"/>
    </location>
</feature>
<feature type="region of interest" description="Disordered" evidence="1">
    <location>
        <begin position="306"/>
        <end position="362"/>
    </location>
</feature>
<feature type="compositionally biased region" description="Polar residues" evidence="1">
    <location>
        <begin position="185"/>
        <end position="202"/>
    </location>
</feature>
<dbReference type="InterPro" id="IPR013083">
    <property type="entry name" value="Znf_RING/FYVE/PHD"/>
</dbReference>
<evidence type="ECO:0000313" key="3">
    <source>
        <dbReference type="EMBL" id="PWN44561.1"/>
    </source>
</evidence>
<feature type="compositionally biased region" description="Low complexity" evidence="1">
    <location>
        <begin position="1032"/>
        <end position="1044"/>
    </location>
</feature>
<organism evidence="3 4">
    <name type="scientific">Ceraceosorus guamensis</name>
    <dbReference type="NCBI Taxonomy" id="1522189"/>
    <lineage>
        <taxon>Eukaryota</taxon>
        <taxon>Fungi</taxon>
        <taxon>Dikarya</taxon>
        <taxon>Basidiomycota</taxon>
        <taxon>Ustilaginomycotina</taxon>
        <taxon>Exobasidiomycetes</taxon>
        <taxon>Ceraceosorales</taxon>
        <taxon>Ceraceosoraceae</taxon>
        <taxon>Ceraceosorus</taxon>
    </lineage>
</organism>
<dbReference type="RefSeq" id="XP_025371721.1">
    <property type="nucleotide sequence ID" value="XM_025515926.1"/>
</dbReference>
<feature type="compositionally biased region" description="Basic residues" evidence="1">
    <location>
        <begin position="320"/>
        <end position="329"/>
    </location>
</feature>
<sequence length="1644" mass="174846">MSDQSFAFHLAPERASGSASPLMRDYASPISLGEGTAEHPFELASSPAPRADMPPRRDLGSLSGNRSHSDGASPSGSDTVYFSFEDSPPRPLQTASRFSQRHVTPDLTQTWLTGSTSSRVNLDLPSRHQPVDLSSSFTGSSSGVGRGVAGPRRRHLRGSAVGGSPTALSDANLLDQDRADIFSQLDTAPSRNTRQNPDSLVSSFRPRSRVLSGRFNPMDIEQLNNVSSLAAPLAPLAGTTSSSSIRAKRNIDRVGTSPDLASFDAPALRSGALGATSDSLQSWPSSQRSGARREIDDFVDASWSTTSSSSSALAAPSGNAHKRLRRRARNASPPASDSMVTESSPRSQPASRRYDITSRNSVRAESREPYVFESLFPPALGPPSSLSEETPAVVSAPSDRAMATLPVWNELWSTYREPRRMRSSSSILSIQAIRDRATSSAVAGSTHPHSGSSARLTRRRSQEDSMDVDGLDLLSSSSSDLLAMIGERASANVSQSTTTFDSDSLMDDVPLASTRSSHASYEDSLAHGSPNVAEPDTSEGPILPLSSRYPQLLSPSGSNGSTSTSSQRDLAFGTSTSVSPRDNDNRSFDARRRLALRQAAAVAPRIDSDPPPLSASSQMFRSNFHRAFDPVGTARQRFQTSAASRRNALLSSGRFASYDSDDVDMLALSSDALPSARAYASSHASSERPRGSPSEAATMRQGVSDGVTSLSQRIASLQDAISESQGVLSDQRQRNADLLSSLDDGSSDMDMTGSASSGPVDSLASLSTSSGVTSPSRTGDALDANDAGEFATMLSRLRSTWERARDLVGAGVTSTTPGDSSVSDDALSDASSARRVRRGMSVASRVRPAASSSIFSPTDSVSRDGMAADRARFDLWSEVRSVTERTSRVPHLAGLDSVGLTDLGSSSAATNGTQDAFNATTAPPVAASRELALSADPDLSTSSAWTSGPDRSTSQLRRTSTLDISGRLRGPTARQNRAWLASERSVARGSSVAESSAPPIDFLSVASRRRSELEARYSEHLGRLASSASRESPTPSAATMSSSLLVPFDQQRRVTGTSIDAARASLPSADRGGTWPSRDNSSRSQQTSSATRVPLEVIDLTGPEHDDDITGGQSPRIGRWAAGSREARQARYEQLRANLRRDSTRVLERDYTSPASAAARPSESGGVSPTRPSFANLYSPNQEFDTIFPNFISPASDAAGTLQSTDYGVSAPRIPRRERLRDALERSSGARSGTLRGVQASAPTTRVPASSTGRTRLRHGDLLSAVYIPVQNDSAATSAWHFLAPTDAAEARRAAERERDLSSTLTSGGLTALNHSRPRQDHLLSAENIPIRPQRDDGAATDALQAILAFQDAAEARLPTERAQDRSSAVTSGGLTALHHSQPSSTTDARNSIDRTAFGGRAADPLSSRLLHPLPSSRAHHPERHEPTADPSERVVARWRREAADARRAALSSTENGTGSNYHAARASELRSRFQSTLRAGQSGAGGRTGDNDTSSSINSHLAQMEFDLRAHWRLRDEILGISSNRTPSSVIDSLPTCVFAIWQGGSCVTPKLEALPVTGEGKGKNRAGPESDRLRLEALAAAASREPRCPICLDEYEADTMLMSAPCNHAFHKGASAESTACNNQLLMLTSLSSFEIANNRLP</sequence>
<dbReference type="Pfam" id="PF17123">
    <property type="entry name" value="zf-RING_11"/>
    <property type="match status" value="1"/>
</dbReference>
<feature type="region of interest" description="Disordered" evidence="1">
    <location>
        <begin position="1293"/>
        <end position="1319"/>
    </location>
</feature>
<feature type="region of interest" description="Disordered" evidence="1">
    <location>
        <begin position="514"/>
        <end position="586"/>
    </location>
</feature>
<gene>
    <name evidence="3" type="ORF">IE81DRAFT_345545</name>
</gene>
<feature type="compositionally biased region" description="Low complexity" evidence="1">
    <location>
        <begin position="554"/>
        <end position="566"/>
    </location>
</feature>
<keyword evidence="4" id="KW-1185">Reference proteome</keyword>
<feature type="compositionally biased region" description="Low complexity" evidence="1">
    <location>
        <begin position="306"/>
        <end position="317"/>
    </location>
</feature>
<feature type="compositionally biased region" description="Polar residues" evidence="1">
    <location>
        <begin position="1241"/>
        <end position="1254"/>
    </location>
</feature>
<feature type="compositionally biased region" description="Polar residues" evidence="1">
    <location>
        <begin position="62"/>
        <end position="80"/>
    </location>
</feature>
<feature type="compositionally biased region" description="Low complexity" evidence="1">
    <location>
        <begin position="819"/>
        <end position="833"/>
    </location>
</feature>
<feature type="region of interest" description="Disordered" evidence="1">
    <location>
        <begin position="1022"/>
        <end position="1044"/>
    </location>
</feature>
<dbReference type="EMBL" id="KZ819360">
    <property type="protein sequence ID" value="PWN44561.1"/>
    <property type="molecule type" value="Genomic_DNA"/>
</dbReference>
<dbReference type="OrthoDB" id="8062037at2759"/>
<feature type="compositionally biased region" description="Basic and acidic residues" evidence="1">
    <location>
        <begin position="352"/>
        <end position="362"/>
    </location>
</feature>
<feature type="region of interest" description="Disordered" evidence="1">
    <location>
        <begin position="1058"/>
        <end position="1124"/>
    </location>
</feature>
<feature type="compositionally biased region" description="Low complexity" evidence="1">
    <location>
        <begin position="1153"/>
        <end position="1164"/>
    </location>
</feature>
<feature type="region of interest" description="Disordered" evidence="1">
    <location>
        <begin position="438"/>
        <end position="472"/>
    </location>
</feature>
<feature type="compositionally biased region" description="Polar residues" evidence="1">
    <location>
        <begin position="939"/>
        <end position="963"/>
    </location>
</feature>
<evidence type="ECO:0000313" key="4">
    <source>
        <dbReference type="Proteomes" id="UP000245783"/>
    </source>
</evidence>
<feature type="region of interest" description="Disordered" evidence="1">
    <location>
        <begin position="1468"/>
        <end position="1497"/>
    </location>
</feature>
<feature type="compositionally biased region" description="Low complexity" evidence="1">
    <location>
        <begin position="1405"/>
        <end position="1417"/>
    </location>
</feature>
<feature type="region of interest" description="Disordered" evidence="1">
    <location>
        <begin position="937"/>
        <end position="969"/>
    </location>
</feature>
<feature type="region of interest" description="Disordered" evidence="1">
    <location>
        <begin position="810"/>
        <end position="843"/>
    </location>
</feature>
<feature type="region of interest" description="Disordered" evidence="1">
    <location>
        <begin position="1145"/>
        <end position="1175"/>
    </location>
</feature>
<protein>
    <recommendedName>
        <fullName evidence="2">RING-type domain-containing protein</fullName>
    </recommendedName>
</protein>
<dbReference type="SUPFAM" id="SSF57850">
    <property type="entry name" value="RING/U-box"/>
    <property type="match status" value="1"/>
</dbReference>
<name>A0A316W752_9BASI</name>
<dbReference type="InParanoid" id="A0A316W752"/>
<feature type="compositionally biased region" description="Basic and acidic residues" evidence="1">
    <location>
        <begin position="1215"/>
        <end position="1225"/>
    </location>
</feature>
<feature type="region of interest" description="Disordered" evidence="1">
    <location>
        <begin position="1358"/>
        <end position="1435"/>
    </location>
</feature>
<dbReference type="InterPro" id="IPR001841">
    <property type="entry name" value="Znf_RING"/>
</dbReference>